<keyword evidence="1" id="KW-1133">Transmembrane helix</keyword>
<feature type="transmembrane region" description="Helical" evidence="1">
    <location>
        <begin position="47"/>
        <end position="72"/>
    </location>
</feature>
<evidence type="ECO:0000256" key="1">
    <source>
        <dbReference type="SAM" id="Phobius"/>
    </source>
</evidence>
<feature type="transmembrane region" description="Helical" evidence="1">
    <location>
        <begin position="12"/>
        <end position="35"/>
    </location>
</feature>
<comment type="caution">
    <text evidence="2">The sequence shown here is derived from an EMBL/GenBank/DDBJ whole genome shotgun (WGS) entry which is preliminary data.</text>
</comment>
<dbReference type="EMBL" id="QRHQ01000015">
    <property type="protein sequence ID" value="RHF90484.1"/>
    <property type="molecule type" value="Genomic_DNA"/>
</dbReference>
<gene>
    <name evidence="2" type="ORF">DW653_09130</name>
</gene>
<evidence type="ECO:0000313" key="2">
    <source>
        <dbReference type="EMBL" id="RHF90484.1"/>
    </source>
</evidence>
<keyword evidence="1" id="KW-0472">Membrane</keyword>
<feature type="transmembrane region" description="Helical" evidence="1">
    <location>
        <begin position="119"/>
        <end position="140"/>
    </location>
</feature>
<sequence>MKIQSNKRLIQYCDIISVLSLFAAVAYGLSQILPLCYEMGKDDSDTFIWKALVQAIECYAIFFIGLLAYFMASNVKKGKVFCRINQRILSAIGISTMLSGVLINIIVNLTPIDVFHQNSILLIVIGTVFVLVSFVFEVGIRMQEEQDLTI</sequence>
<protein>
    <submittedName>
        <fullName evidence="2">DUF2975 domain-containing protein</fullName>
    </submittedName>
</protein>
<dbReference type="InterPro" id="IPR021354">
    <property type="entry name" value="DUF2975"/>
</dbReference>
<evidence type="ECO:0000313" key="3">
    <source>
        <dbReference type="Proteomes" id="UP000283485"/>
    </source>
</evidence>
<accession>A0A414RBU0</accession>
<organism evidence="2 3">
    <name type="scientific">Phocaeicola plebeius</name>
    <dbReference type="NCBI Taxonomy" id="310297"/>
    <lineage>
        <taxon>Bacteria</taxon>
        <taxon>Pseudomonadati</taxon>
        <taxon>Bacteroidota</taxon>
        <taxon>Bacteroidia</taxon>
        <taxon>Bacteroidales</taxon>
        <taxon>Bacteroidaceae</taxon>
        <taxon>Phocaeicola</taxon>
    </lineage>
</organism>
<name>A0A414RBU0_9BACT</name>
<proteinExistence type="predicted"/>
<dbReference type="Pfam" id="PF11188">
    <property type="entry name" value="DUF2975"/>
    <property type="match status" value="1"/>
</dbReference>
<dbReference type="Proteomes" id="UP000283485">
    <property type="component" value="Unassembled WGS sequence"/>
</dbReference>
<feature type="transmembrane region" description="Helical" evidence="1">
    <location>
        <begin position="84"/>
        <end position="107"/>
    </location>
</feature>
<reference evidence="2 3" key="1">
    <citation type="submission" date="2018-08" db="EMBL/GenBank/DDBJ databases">
        <title>A genome reference for cultivated species of the human gut microbiota.</title>
        <authorList>
            <person name="Zou Y."/>
            <person name="Xue W."/>
            <person name="Luo G."/>
        </authorList>
    </citation>
    <scope>NUCLEOTIDE SEQUENCE [LARGE SCALE GENOMIC DNA]</scope>
    <source>
        <strain evidence="2 3">AM23-23</strain>
    </source>
</reference>
<dbReference type="RefSeq" id="WP_118211659.1">
    <property type="nucleotide sequence ID" value="NZ_QRHQ01000015.1"/>
</dbReference>
<keyword evidence="1" id="KW-0812">Transmembrane</keyword>
<dbReference type="AlphaFoldDB" id="A0A414RBU0"/>